<dbReference type="Pfam" id="PF13499">
    <property type="entry name" value="EF-hand_7"/>
    <property type="match status" value="1"/>
</dbReference>
<dbReference type="InterPro" id="IPR002048">
    <property type="entry name" value="EF_hand_dom"/>
</dbReference>
<keyword evidence="1" id="KW-0479">Metal-binding</keyword>
<evidence type="ECO:0000259" key="4">
    <source>
        <dbReference type="PROSITE" id="PS50222"/>
    </source>
</evidence>
<proteinExistence type="predicted"/>
<dbReference type="SMART" id="SM00054">
    <property type="entry name" value="EFh"/>
    <property type="match status" value="4"/>
</dbReference>
<organism evidence="5">
    <name type="scientific">Timema tahoe</name>
    <dbReference type="NCBI Taxonomy" id="61484"/>
    <lineage>
        <taxon>Eukaryota</taxon>
        <taxon>Metazoa</taxon>
        <taxon>Ecdysozoa</taxon>
        <taxon>Arthropoda</taxon>
        <taxon>Hexapoda</taxon>
        <taxon>Insecta</taxon>
        <taxon>Pterygota</taxon>
        <taxon>Neoptera</taxon>
        <taxon>Polyneoptera</taxon>
        <taxon>Phasmatodea</taxon>
        <taxon>Timematodea</taxon>
        <taxon>Timematoidea</taxon>
        <taxon>Timematidae</taxon>
        <taxon>Timema</taxon>
    </lineage>
</organism>
<feature type="domain" description="EF-hand" evidence="4">
    <location>
        <begin position="227"/>
        <end position="262"/>
    </location>
</feature>
<dbReference type="Gene3D" id="1.10.238.10">
    <property type="entry name" value="EF-hand"/>
    <property type="match status" value="2"/>
</dbReference>
<evidence type="ECO:0000256" key="1">
    <source>
        <dbReference type="ARBA" id="ARBA00022723"/>
    </source>
</evidence>
<keyword evidence="2" id="KW-0677">Repeat</keyword>
<dbReference type="InterPro" id="IPR018247">
    <property type="entry name" value="EF_Hand_1_Ca_BS"/>
</dbReference>
<evidence type="ECO:0000256" key="2">
    <source>
        <dbReference type="ARBA" id="ARBA00022737"/>
    </source>
</evidence>
<dbReference type="EMBL" id="OE003391">
    <property type="protein sequence ID" value="CAD7460093.1"/>
    <property type="molecule type" value="Genomic_DNA"/>
</dbReference>
<name>A0A7R9IKG7_9NEOP</name>
<evidence type="ECO:0000256" key="3">
    <source>
        <dbReference type="ARBA" id="ARBA00022837"/>
    </source>
</evidence>
<dbReference type="PANTHER" id="PTHR34524">
    <property type="entry name" value="CALCYPHOSIN"/>
    <property type="match status" value="1"/>
</dbReference>
<protein>
    <recommendedName>
        <fullName evidence="4">EF-hand domain-containing protein</fullName>
    </recommendedName>
</protein>
<dbReference type="SUPFAM" id="SSF47473">
    <property type="entry name" value="EF-hand"/>
    <property type="match status" value="1"/>
</dbReference>
<reference evidence="5" key="1">
    <citation type="submission" date="2020-11" db="EMBL/GenBank/DDBJ databases">
        <authorList>
            <person name="Tran Van P."/>
        </authorList>
    </citation>
    <scope>NUCLEOTIDE SEQUENCE</scope>
</reference>
<dbReference type="InterPro" id="IPR011992">
    <property type="entry name" value="EF-hand-dom_pair"/>
</dbReference>
<dbReference type="PROSITE" id="PS50222">
    <property type="entry name" value="EF_HAND_2"/>
    <property type="match status" value="3"/>
</dbReference>
<sequence>MPRCEAIGISARSKSLAEHDFWSAVSAIDRSQIHVWWCILAVPHQHLVVEKDSYLSLHGAWCRHSAFMDMDTISNKRHASESIGVARQQLTTRGEIGMRESGERRAESGEHIRTDMSRLVDLTSRSSRAEPTKLKLVQLKICFNVPGMFSRQQSAFSRQEADMMNKYERQAAVSKDSVEKLRCLCLARGATGILGLGRIFRRMDDDGNKSLNLEEFTEGMNDTGLDLDAEEVKFLFEKFDQDGSGSISMDEFLAEIRPPMSQSRLRVIDESFKKLDKTGDGVITIDDLKNVYSVKFNPRFMNGEETEDDILKRFLNNFQRNDENVDDKVTKEEFINYYSGVSASIDQDVYFDLMMRQSFKL</sequence>
<evidence type="ECO:0000313" key="5">
    <source>
        <dbReference type="EMBL" id="CAD7460093.1"/>
    </source>
</evidence>
<dbReference type="InterPro" id="IPR051581">
    <property type="entry name" value="Ca-bind"/>
</dbReference>
<dbReference type="AlphaFoldDB" id="A0A7R9IKG7"/>
<gene>
    <name evidence="5" type="ORF">TTEB3V08_LOCUS8035</name>
</gene>
<feature type="domain" description="EF-hand" evidence="4">
    <location>
        <begin position="191"/>
        <end position="226"/>
    </location>
</feature>
<dbReference type="Pfam" id="PF13202">
    <property type="entry name" value="EF-hand_5"/>
    <property type="match status" value="1"/>
</dbReference>
<dbReference type="PANTHER" id="PTHR34524:SF6">
    <property type="entry name" value="CALCYPHOSINE LIKE"/>
    <property type="match status" value="1"/>
</dbReference>
<accession>A0A7R9IKG7</accession>
<dbReference type="GO" id="GO:0005509">
    <property type="term" value="F:calcium ion binding"/>
    <property type="evidence" value="ECO:0007669"/>
    <property type="project" value="InterPro"/>
</dbReference>
<feature type="domain" description="EF-hand" evidence="4">
    <location>
        <begin position="263"/>
        <end position="298"/>
    </location>
</feature>
<dbReference type="PROSITE" id="PS00018">
    <property type="entry name" value="EF_HAND_1"/>
    <property type="match status" value="2"/>
</dbReference>
<keyword evidence="3" id="KW-0106">Calcium</keyword>